<evidence type="ECO:0000256" key="9">
    <source>
        <dbReference type="ARBA" id="ARBA00023136"/>
    </source>
</evidence>
<evidence type="ECO:0000256" key="11">
    <source>
        <dbReference type="ARBA" id="ARBA00023170"/>
    </source>
</evidence>
<dbReference type="AlphaFoldDB" id="A0A8C2UML0"/>
<feature type="compositionally biased region" description="Basic and acidic residues" evidence="21">
    <location>
        <begin position="541"/>
        <end position="553"/>
    </location>
</feature>
<organism evidence="24 25">
    <name type="scientific">Chinchilla lanigera</name>
    <name type="common">Long-tailed chinchilla</name>
    <name type="synonym">Chinchilla villidera</name>
    <dbReference type="NCBI Taxonomy" id="34839"/>
    <lineage>
        <taxon>Eukaryota</taxon>
        <taxon>Metazoa</taxon>
        <taxon>Chordata</taxon>
        <taxon>Craniata</taxon>
        <taxon>Vertebrata</taxon>
        <taxon>Euteleostomi</taxon>
        <taxon>Mammalia</taxon>
        <taxon>Eutheria</taxon>
        <taxon>Euarchontoglires</taxon>
        <taxon>Glires</taxon>
        <taxon>Rodentia</taxon>
        <taxon>Hystricomorpha</taxon>
        <taxon>Chinchillidae</taxon>
        <taxon>Chinchilla</taxon>
    </lineage>
</organism>
<keyword evidence="15" id="KW-0628">Postsynaptic cell membrane</keyword>
<evidence type="ECO:0000256" key="2">
    <source>
        <dbReference type="ARBA" id="ARBA00022448"/>
    </source>
</evidence>
<keyword evidence="14" id="KW-0868">Chloride</keyword>
<dbReference type="SUPFAM" id="SSF90112">
    <property type="entry name" value="Neurotransmitter-gated ion-channel transmembrane pore"/>
    <property type="match status" value="1"/>
</dbReference>
<dbReference type="Gene3D" id="1.20.58.390">
    <property type="entry name" value="Neurotransmitter-gated ion-channel transmembrane domain"/>
    <property type="match status" value="1"/>
</dbReference>
<keyword evidence="7" id="KW-0770">Synapse</keyword>
<keyword evidence="17 20" id="KW-0407">Ion channel</keyword>
<dbReference type="SUPFAM" id="SSF63712">
    <property type="entry name" value="Nicotinic receptor ligand binding domain-like"/>
    <property type="match status" value="1"/>
</dbReference>
<dbReference type="GO" id="GO:0022851">
    <property type="term" value="F:GABA-gated chloride ion channel activity"/>
    <property type="evidence" value="ECO:0007669"/>
    <property type="project" value="Ensembl"/>
</dbReference>
<feature type="signal peptide" evidence="20">
    <location>
        <begin position="1"/>
        <end position="21"/>
    </location>
</feature>
<evidence type="ECO:0000256" key="12">
    <source>
        <dbReference type="ARBA" id="ARBA00023173"/>
    </source>
</evidence>
<keyword evidence="13" id="KW-0325">Glycoprotein</keyword>
<proteinExistence type="inferred from homology"/>
<dbReference type="Proteomes" id="UP000694398">
    <property type="component" value="Unassembled WGS sequence"/>
</dbReference>
<evidence type="ECO:0000256" key="10">
    <source>
        <dbReference type="ARBA" id="ARBA00023157"/>
    </source>
</evidence>
<dbReference type="InterPro" id="IPR036719">
    <property type="entry name" value="Neuro-gated_channel_TM_sf"/>
</dbReference>
<feature type="compositionally biased region" description="Acidic residues" evidence="21">
    <location>
        <begin position="561"/>
        <end position="570"/>
    </location>
</feature>
<keyword evidence="12" id="KW-0869">Chloride channel</keyword>
<evidence type="ECO:0000256" key="19">
    <source>
        <dbReference type="ARBA" id="ARBA00071250"/>
    </source>
</evidence>
<keyword evidence="3" id="KW-1003">Cell membrane</keyword>
<evidence type="ECO:0000256" key="7">
    <source>
        <dbReference type="ARBA" id="ARBA00023018"/>
    </source>
</evidence>
<keyword evidence="8 20" id="KW-0406">Ion transport</keyword>
<evidence type="ECO:0000256" key="14">
    <source>
        <dbReference type="ARBA" id="ARBA00023214"/>
    </source>
</evidence>
<evidence type="ECO:0000256" key="17">
    <source>
        <dbReference type="ARBA" id="ARBA00023303"/>
    </source>
</evidence>
<dbReference type="OMA" id="IVLYWEG"/>
<dbReference type="PRINTS" id="PR00252">
    <property type="entry name" value="NRIONCHANNEL"/>
</dbReference>
<feature type="transmembrane region" description="Helical" evidence="20">
    <location>
        <begin position="265"/>
        <end position="284"/>
    </location>
</feature>
<evidence type="ECO:0000256" key="3">
    <source>
        <dbReference type="ARBA" id="ARBA00022475"/>
    </source>
</evidence>
<evidence type="ECO:0000259" key="22">
    <source>
        <dbReference type="Pfam" id="PF02931"/>
    </source>
</evidence>
<dbReference type="InterPro" id="IPR006201">
    <property type="entry name" value="Neur_channel"/>
</dbReference>
<evidence type="ECO:0000256" key="13">
    <source>
        <dbReference type="ARBA" id="ARBA00023180"/>
    </source>
</evidence>
<evidence type="ECO:0000256" key="5">
    <source>
        <dbReference type="ARBA" id="ARBA00022729"/>
    </source>
</evidence>
<evidence type="ECO:0000256" key="16">
    <source>
        <dbReference type="ARBA" id="ARBA00023286"/>
    </source>
</evidence>
<dbReference type="InterPro" id="IPR006029">
    <property type="entry name" value="Neurotrans-gated_channel_TM"/>
</dbReference>
<evidence type="ECO:0000256" key="1">
    <source>
        <dbReference type="ARBA" id="ARBA00010180"/>
    </source>
</evidence>
<feature type="transmembrane region" description="Helical" evidence="20">
    <location>
        <begin position="601"/>
        <end position="620"/>
    </location>
</feature>
<keyword evidence="10" id="KW-1015">Disulfide bond</keyword>
<evidence type="ECO:0000256" key="8">
    <source>
        <dbReference type="ARBA" id="ARBA00023065"/>
    </source>
</evidence>
<keyword evidence="11" id="KW-0675">Receptor</keyword>
<feature type="region of interest" description="Disordered" evidence="21">
    <location>
        <begin position="482"/>
        <end position="506"/>
    </location>
</feature>
<comment type="similarity">
    <text evidence="1">Belongs to the ligand-gated ion channel (TC 1.A.9) family. Gamma-aminobutyric acid receptor (TC 1.A.9.5) subfamily.</text>
</comment>
<feature type="transmembrane region" description="Helical" evidence="20">
    <location>
        <begin position="291"/>
        <end position="308"/>
    </location>
</feature>
<sequence>MGFRAALRVAALLLLIRTWLADSDKPSPTPKFKFSRVPEDFLDMFDCKNCANQSLVQKILDRVLSNYDVRLRPNFGGAPVTVKIAIYVCNIHEISDMDMDYTITMYFYQTWKDSRLAYHETNLNLTLDYRMNEMLWVPDCYFLNSKDVFMQDATVENRMFQLHPDGTVRYGIRLTAKTGCSLDLHKFPMDQQTCKLEVESYGYTVEDVLLAWENGEDGVQMTEELKIPQFNFLGRMITSKEVYFYTGSYMRLVMNFEVQREISSYLLHIYWPTVLTTVLSWISFWMSHDSAAARVTIGLTSILILTTIDSHLRDKLPHIAYVKAIDIYILVCLFFVFLSLMEYIYINYLYFSQGPRRQRRRHRRLRRLIARYLYHDVVVRNVLSIISSNDDLINVENEVDPGSLPTRPAQAPLASPESLGSLATISEQAPLATSESLSTLSSLSSLAQLESGENLSHLPSTSQQALPGFHDITVPTKIHIHTEARDDSEDNLGLDESLGRGPSGRPMLLQRCLQEAGWDSDMIERLLADISVKSSLDLEEQREGNADNIRSIDVENPMTSDQEDSGSESEDDCLLSSGCCLSKAISSQLFNPDHVPEIDRWCRVLFPVSFGLFNIVYWLYHLY</sequence>
<dbReference type="FunFam" id="2.70.170.10:FF:000021">
    <property type="entry name" value="Gamma-aminobutyric acid receptor isoform 3b"/>
    <property type="match status" value="1"/>
</dbReference>
<dbReference type="GeneTree" id="ENSGT00940000162167"/>
<dbReference type="Pfam" id="PF02932">
    <property type="entry name" value="Neur_chan_memb"/>
    <property type="match status" value="1"/>
</dbReference>
<keyword evidence="25" id="KW-1185">Reference proteome</keyword>
<reference evidence="24" key="2">
    <citation type="submission" date="2025-09" db="UniProtKB">
        <authorList>
            <consortium name="Ensembl"/>
        </authorList>
    </citation>
    <scope>IDENTIFICATION</scope>
</reference>
<dbReference type="InterPro" id="IPR038050">
    <property type="entry name" value="Neuro_actylchol_rec"/>
</dbReference>
<dbReference type="GO" id="GO:0004890">
    <property type="term" value="F:GABA-A receptor activity"/>
    <property type="evidence" value="ECO:0007669"/>
    <property type="project" value="Ensembl"/>
</dbReference>
<dbReference type="Pfam" id="PF02931">
    <property type="entry name" value="Neur_chan_LBD"/>
    <property type="match status" value="1"/>
</dbReference>
<feature type="domain" description="Neurotransmitter-gated ion-channel ligand-binding" evidence="22">
    <location>
        <begin position="57"/>
        <end position="261"/>
    </location>
</feature>
<evidence type="ECO:0000256" key="6">
    <source>
        <dbReference type="ARBA" id="ARBA00022989"/>
    </source>
</evidence>
<evidence type="ECO:0000256" key="18">
    <source>
        <dbReference type="ARBA" id="ARBA00034104"/>
    </source>
</evidence>
<reference evidence="24" key="1">
    <citation type="submission" date="2025-08" db="UniProtKB">
        <authorList>
            <consortium name="Ensembl"/>
        </authorList>
    </citation>
    <scope>IDENTIFICATION</scope>
</reference>
<keyword evidence="16" id="KW-1071">Ligand-gated ion channel</keyword>
<dbReference type="InterPro" id="IPR036734">
    <property type="entry name" value="Neur_chan_lig-bd_sf"/>
</dbReference>
<feature type="region of interest" description="Disordered" evidence="21">
    <location>
        <begin position="541"/>
        <end position="570"/>
    </location>
</feature>
<protein>
    <recommendedName>
        <fullName evidence="19">Gamma-aminobutyric acid receptor subunit beta</fullName>
    </recommendedName>
</protein>
<evidence type="ECO:0000313" key="24">
    <source>
        <dbReference type="Ensembl" id="ENSCLAP00000001622.1"/>
    </source>
</evidence>
<dbReference type="NCBIfam" id="TIGR00860">
    <property type="entry name" value="LIC"/>
    <property type="match status" value="1"/>
</dbReference>
<feature type="chain" id="PRO_5034323340" description="Gamma-aminobutyric acid receptor subunit beta" evidence="20">
    <location>
        <begin position="22"/>
        <end position="623"/>
    </location>
</feature>
<dbReference type="GO" id="GO:0043235">
    <property type="term" value="C:receptor complex"/>
    <property type="evidence" value="ECO:0007669"/>
    <property type="project" value="Ensembl"/>
</dbReference>
<dbReference type="InterPro" id="IPR008101">
    <property type="entry name" value="GABAAt_rcpt"/>
</dbReference>
<evidence type="ECO:0000256" key="4">
    <source>
        <dbReference type="ARBA" id="ARBA00022692"/>
    </source>
</evidence>
<dbReference type="InterPro" id="IPR006028">
    <property type="entry name" value="GABAA/Glycine_rcpt"/>
</dbReference>
<dbReference type="InterPro" id="IPR006202">
    <property type="entry name" value="Neur_chan_lig-bd"/>
</dbReference>
<evidence type="ECO:0000256" key="21">
    <source>
        <dbReference type="SAM" id="MobiDB-lite"/>
    </source>
</evidence>
<keyword evidence="5 20" id="KW-0732">Signal</keyword>
<dbReference type="PANTHER" id="PTHR18945">
    <property type="entry name" value="NEUROTRANSMITTER GATED ION CHANNEL"/>
    <property type="match status" value="1"/>
</dbReference>
<dbReference type="GO" id="GO:0034707">
    <property type="term" value="C:chloride channel complex"/>
    <property type="evidence" value="ECO:0007669"/>
    <property type="project" value="UniProtKB-KW"/>
</dbReference>
<dbReference type="InterPro" id="IPR018000">
    <property type="entry name" value="Neurotransmitter_ion_chnl_CS"/>
</dbReference>
<dbReference type="GO" id="GO:0045211">
    <property type="term" value="C:postsynaptic membrane"/>
    <property type="evidence" value="ECO:0007669"/>
    <property type="project" value="UniProtKB-SubCell"/>
</dbReference>
<evidence type="ECO:0000256" key="20">
    <source>
        <dbReference type="RuleBase" id="RU000687"/>
    </source>
</evidence>
<evidence type="ECO:0000256" key="15">
    <source>
        <dbReference type="ARBA" id="ARBA00023257"/>
    </source>
</evidence>
<comment type="subcellular location">
    <subcellularLocation>
        <location evidence="18">Postsynaptic cell membrane</location>
        <topology evidence="18">Multi-pass membrane protein</topology>
    </subcellularLocation>
</comment>
<feature type="domain" description="Neurotransmitter-gated ion-channel transmembrane" evidence="23">
    <location>
        <begin position="269"/>
        <end position="366"/>
    </location>
</feature>
<dbReference type="Gene3D" id="2.70.170.10">
    <property type="entry name" value="Neurotransmitter-gated ion-channel ligand-binding domain"/>
    <property type="match status" value="1"/>
</dbReference>
<name>A0A8C2UML0_CHILA</name>
<keyword evidence="2 20" id="KW-0813">Transport</keyword>
<keyword evidence="6 20" id="KW-1133">Transmembrane helix</keyword>
<dbReference type="PRINTS" id="PR01725">
    <property type="entry name" value="GABAARTHETA"/>
</dbReference>
<dbReference type="PRINTS" id="PR00253">
    <property type="entry name" value="GABAARECEPTR"/>
</dbReference>
<keyword evidence="4 20" id="KW-0812">Transmembrane</keyword>
<dbReference type="PROSITE" id="PS00236">
    <property type="entry name" value="NEUROTR_ION_CHANNEL"/>
    <property type="match status" value="1"/>
</dbReference>
<keyword evidence="9 20" id="KW-0472">Membrane</keyword>
<evidence type="ECO:0000259" key="23">
    <source>
        <dbReference type="Pfam" id="PF02932"/>
    </source>
</evidence>
<feature type="transmembrane region" description="Helical" evidence="20">
    <location>
        <begin position="328"/>
        <end position="351"/>
    </location>
</feature>
<accession>A0A8C2UML0</accession>
<gene>
    <name evidence="24" type="primary">GABRQ</name>
</gene>
<dbReference type="Ensembl" id="ENSCLAT00000001665.1">
    <property type="protein sequence ID" value="ENSCLAP00000001622.1"/>
    <property type="gene ID" value="ENSCLAG00000001216.1"/>
</dbReference>
<evidence type="ECO:0000313" key="25">
    <source>
        <dbReference type="Proteomes" id="UP000694398"/>
    </source>
</evidence>